<sequence length="144" mass="16430">MCLKRIQNKNSAFSKKNVQRIISIVLPASTSDFATGNTPNLVHFMAFFDNTKWNQKPGDDIKTFLNLYVNPTAGNAFFLLYYKRKKISKNHGVSTIIFHMFPKLLRIILMEVNCSVARSMLGTFEGCLKISLTAFIQHNHCQIL</sequence>
<reference evidence="1" key="2">
    <citation type="submission" date="2017-11" db="EMBL/GenBank/DDBJ databases">
        <title>Coralsnake Venomics: Analyses of Venom Gland Transcriptomes and Proteomes of Six Brazilian Taxa.</title>
        <authorList>
            <person name="Aird S.D."/>
            <person name="Jorge da Silva N."/>
            <person name="Qiu L."/>
            <person name="Villar-Briones A."/>
            <person name="Aparecida-Saddi V."/>
            <person name="Campos-Telles M.P."/>
            <person name="Grau M."/>
            <person name="Mikheyev A.S."/>
        </authorList>
    </citation>
    <scope>NUCLEOTIDE SEQUENCE</scope>
    <source>
        <tissue evidence="1">Venom_gland</tissue>
    </source>
</reference>
<evidence type="ECO:0000313" key="1">
    <source>
        <dbReference type="EMBL" id="LAA68527.1"/>
    </source>
</evidence>
<accession>A0A2D4H982</accession>
<proteinExistence type="predicted"/>
<dbReference type="AlphaFoldDB" id="A0A2D4H982"/>
<dbReference type="EMBL" id="IACK01011457">
    <property type="protein sequence ID" value="LAA68527.1"/>
    <property type="molecule type" value="Transcribed_RNA"/>
</dbReference>
<protein>
    <submittedName>
        <fullName evidence="1">Uncharacterized protein</fullName>
    </submittedName>
</protein>
<reference evidence="1" key="1">
    <citation type="submission" date="2017-07" db="EMBL/GenBank/DDBJ databases">
        <authorList>
            <person name="Mikheyev A."/>
            <person name="Grau M."/>
        </authorList>
    </citation>
    <scope>NUCLEOTIDE SEQUENCE</scope>
    <source>
        <tissue evidence="1">Venom_gland</tissue>
    </source>
</reference>
<organism evidence="1">
    <name type="scientific">Micrurus lemniscatus lemniscatus</name>
    <dbReference type="NCBI Taxonomy" id="129467"/>
    <lineage>
        <taxon>Eukaryota</taxon>
        <taxon>Metazoa</taxon>
        <taxon>Chordata</taxon>
        <taxon>Craniata</taxon>
        <taxon>Vertebrata</taxon>
        <taxon>Euteleostomi</taxon>
        <taxon>Lepidosauria</taxon>
        <taxon>Squamata</taxon>
        <taxon>Bifurcata</taxon>
        <taxon>Unidentata</taxon>
        <taxon>Episquamata</taxon>
        <taxon>Toxicofera</taxon>
        <taxon>Serpentes</taxon>
        <taxon>Colubroidea</taxon>
        <taxon>Elapidae</taxon>
        <taxon>Elapinae</taxon>
        <taxon>Micrurus</taxon>
    </lineage>
</organism>
<name>A0A2D4H982_MICLE</name>